<keyword evidence="5" id="KW-1185">Reference proteome</keyword>
<keyword evidence="2" id="KW-0472">Membrane</keyword>
<dbReference type="AlphaFoldDB" id="A0A4Y7PW33"/>
<evidence type="ECO:0000256" key="2">
    <source>
        <dbReference type="SAM" id="Phobius"/>
    </source>
</evidence>
<reference evidence="4 5" key="1">
    <citation type="submission" date="2018-06" db="EMBL/GenBank/DDBJ databases">
        <title>A transcriptomic atlas of mushroom development highlights an independent origin of complex multicellularity.</title>
        <authorList>
            <consortium name="DOE Joint Genome Institute"/>
            <person name="Krizsan K."/>
            <person name="Almasi E."/>
            <person name="Merenyi Z."/>
            <person name="Sahu N."/>
            <person name="Viragh M."/>
            <person name="Koszo T."/>
            <person name="Mondo S."/>
            <person name="Kiss B."/>
            <person name="Balint B."/>
            <person name="Kues U."/>
            <person name="Barry K."/>
            <person name="Hegedus J.C."/>
            <person name="Henrissat B."/>
            <person name="Johnson J."/>
            <person name="Lipzen A."/>
            <person name="Ohm R."/>
            <person name="Nagy I."/>
            <person name="Pangilinan J."/>
            <person name="Yan J."/>
            <person name="Xiong Y."/>
            <person name="Grigoriev I.V."/>
            <person name="Hibbett D.S."/>
            <person name="Nagy L.G."/>
        </authorList>
    </citation>
    <scope>NUCLEOTIDE SEQUENCE [LARGE SCALE GENOMIC DNA]</scope>
    <source>
        <strain evidence="4 5">SZMC22713</strain>
    </source>
</reference>
<accession>A0A4Y7PW33</accession>
<dbReference type="PANTHER" id="PTHR40465:SF1">
    <property type="entry name" value="DUF6534 DOMAIN-CONTAINING PROTEIN"/>
    <property type="match status" value="1"/>
</dbReference>
<protein>
    <recommendedName>
        <fullName evidence="3">DUF6534 domain-containing protein</fullName>
    </recommendedName>
</protein>
<keyword evidence="2" id="KW-0812">Transmembrane</keyword>
<sequence>MTVADTFGAAFVGLVASAVLYGLTVLQTTYHHDSKGMKWFCIYWYLVARFGDHPNLGIPHWSMDLQTDANAIVGVGVQMFFARRVWQISRQKLLTTIIVILSAMHGSLVYSIFATLTVIFYAVMPNNSVWVSFFWSLGRLYINSFLATLNSREMLREAVLPIDGSLVQLSQIRSTGSKAYRYPTDPKKASPSPNVTVETSKEKCADYLPSPMRGDIEAQSPSSAKDLLEPDSPNVYAHLSFHQSPLAYQNDPFTPSYKR</sequence>
<evidence type="ECO:0000259" key="3">
    <source>
        <dbReference type="Pfam" id="PF20152"/>
    </source>
</evidence>
<dbReference type="Proteomes" id="UP000294933">
    <property type="component" value="Unassembled WGS sequence"/>
</dbReference>
<dbReference type="InterPro" id="IPR045339">
    <property type="entry name" value="DUF6534"/>
</dbReference>
<keyword evidence="2" id="KW-1133">Transmembrane helix</keyword>
<gene>
    <name evidence="4" type="ORF">BD410DRAFT_806061</name>
</gene>
<dbReference type="PANTHER" id="PTHR40465">
    <property type="entry name" value="CHROMOSOME 1, WHOLE GENOME SHOTGUN SEQUENCE"/>
    <property type="match status" value="1"/>
</dbReference>
<feature type="transmembrane region" description="Helical" evidence="2">
    <location>
        <begin position="93"/>
        <end position="123"/>
    </location>
</feature>
<dbReference type="STRING" id="50990.A0A4Y7PW33"/>
<organism evidence="4 5">
    <name type="scientific">Rickenella mellea</name>
    <dbReference type="NCBI Taxonomy" id="50990"/>
    <lineage>
        <taxon>Eukaryota</taxon>
        <taxon>Fungi</taxon>
        <taxon>Dikarya</taxon>
        <taxon>Basidiomycota</taxon>
        <taxon>Agaricomycotina</taxon>
        <taxon>Agaricomycetes</taxon>
        <taxon>Hymenochaetales</taxon>
        <taxon>Rickenellaceae</taxon>
        <taxon>Rickenella</taxon>
    </lineage>
</organism>
<feature type="domain" description="DUF6534" evidence="3">
    <location>
        <begin position="89"/>
        <end position="153"/>
    </location>
</feature>
<dbReference type="EMBL" id="ML170200">
    <property type="protein sequence ID" value="TDL19122.1"/>
    <property type="molecule type" value="Genomic_DNA"/>
</dbReference>
<name>A0A4Y7PW33_9AGAM</name>
<dbReference type="VEuPathDB" id="FungiDB:BD410DRAFT_806061"/>
<feature type="transmembrane region" description="Helical" evidence="2">
    <location>
        <begin position="129"/>
        <end position="149"/>
    </location>
</feature>
<evidence type="ECO:0000256" key="1">
    <source>
        <dbReference type="SAM" id="MobiDB-lite"/>
    </source>
</evidence>
<feature type="transmembrane region" description="Helical" evidence="2">
    <location>
        <begin position="6"/>
        <end position="26"/>
    </location>
</feature>
<evidence type="ECO:0000313" key="5">
    <source>
        <dbReference type="Proteomes" id="UP000294933"/>
    </source>
</evidence>
<dbReference type="Pfam" id="PF20152">
    <property type="entry name" value="DUF6534"/>
    <property type="match status" value="1"/>
</dbReference>
<feature type="region of interest" description="Disordered" evidence="1">
    <location>
        <begin position="209"/>
        <end position="231"/>
    </location>
</feature>
<dbReference type="OrthoDB" id="2535105at2759"/>
<proteinExistence type="predicted"/>
<evidence type="ECO:0000313" key="4">
    <source>
        <dbReference type="EMBL" id="TDL19122.1"/>
    </source>
</evidence>